<dbReference type="AlphaFoldDB" id="A0AAE8L6Q4"/>
<dbReference type="Proteomes" id="UP000185487">
    <property type="component" value="Chromosome"/>
</dbReference>
<sequence length="59" mass="6553">MHAIGTRPEHAIPMDQIAPVASSRTRKKPHPALVVASMALAVGLWFVIYAVSGRLIWFW</sequence>
<dbReference type="RefSeq" id="WP_075381455.1">
    <property type="nucleotide sequence ID" value="NZ_CP015367.1"/>
</dbReference>
<reference evidence="2 4" key="1">
    <citation type="submission" date="2016-04" db="EMBL/GenBank/DDBJ databases">
        <title>Complete genome sequencing and analysis of CBMB27, Methylobacterium phyllosphaerae isolated from leaf tissues of rice (Oryza sativa L.).</title>
        <authorList>
            <person name="Lee Y."/>
            <person name="Hwangbo K."/>
            <person name="Chung H."/>
            <person name="Yoo J."/>
            <person name="Kim K.Y."/>
            <person name="Sa T.M."/>
            <person name="Um Y."/>
            <person name="Madhaiyan M."/>
        </authorList>
    </citation>
    <scope>NUCLEOTIDE SEQUENCE [LARGE SCALE GENOMIC DNA]</scope>
    <source>
        <strain evidence="2 4">CBMB27</strain>
    </source>
</reference>
<dbReference type="EMBL" id="FOPK01000011">
    <property type="protein sequence ID" value="SFG96094.1"/>
    <property type="molecule type" value="Genomic_DNA"/>
</dbReference>
<reference evidence="3 5" key="2">
    <citation type="submission" date="2016-10" db="EMBL/GenBank/DDBJ databases">
        <authorList>
            <person name="Varghese N."/>
            <person name="Submissions S."/>
        </authorList>
    </citation>
    <scope>NUCLEOTIDE SEQUENCE [LARGE SCALE GENOMIC DNA]</scope>
    <source>
        <strain evidence="3 5">CBMB27</strain>
    </source>
</reference>
<name>A0AAE8L6Q4_9HYPH</name>
<accession>A0AAE8L6Q4</accession>
<feature type="transmembrane region" description="Helical" evidence="1">
    <location>
        <begin position="32"/>
        <end position="57"/>
    </location>
</feature>
<evidence type="ECO:0000313" key="4">
    <source>
        <dbReference type="Proteomes" id="UP000185487"/>
    </source>
</evidence>
<dbReference type="Proteomes" id="UP000199140">
    <property type="component" value="Unassembled WGS sequence"/>
</dbReference>
<protein>
    <submittedName>
        <fullName evidence="3">Uncharacterized protein</fullName>
    </submittedName>
</protein>
<evidence type="ECO:0000313" key="3">
    <source>
        <dbReference type="EMBL" id="SFG96094.1"/>
    </source>
</evidence>
<organism evidence="3 5">
    <name type="scientific">Methylobacterium phyllosphaerae</name>
    <dbReference type="NCBI Taxonomy" id="418223"/>
    <lineage>
        <taxon>Bacteria</taxon>
        <taxon>Pseudomonadati</taxon>
        <taxon>Pseudomonadota</taxon>
        <taxon>Alphaproteobacteria</taxon>
        <taxon>Hyphomicrobiales</taxon>
        <taxon>Methylobacteriaceae</taxon>
        <taxon>Methylobacterium</taxon>
    </lineage>
</organism>
<keyword evidence="1" id="KW-0812">Transmembrane</keyword>
<proteinExistence type="predicted"/>
<gene>
    <name evidence="2" type="ORF">MCBMB27_04943</name>
    <name evidence="3" type="ORF">SAMN05192567_1113</name>
</gene>
<dbReference type="KEGG" id="mphy:MCBMB27_04943"/>
<dbReference type="EMBL" id="CP015367">
    <property type="protein sequence ID" value="APT34234.1"/>
    <property type="molecule type" value="Genomic_DNA"/>
</dbReference>
<keyword evidence="1" id="KW-0472">Membrane</keyword>
<keyword evidence="4" id="KW-1185">Reference proteome</keyword>
<evidence type="ECO:0000256" key="1">
    <source>
        <dbReference type="SAM" id="Phobius"/>
    </source>
</evidence>
<evidence type="ECO:0000313" key="2">
    <source>
        <dbReference type="EMBL" id="APT34234.1"/>
    </source>
</evidence>
<evidence type="ECO:0000313" key="5">
    <source>
        <dbReference type="Proteomes" id="UP000199140"/>
    </source>
</evidence>
<keyword evidence="1" id="KW-1133">Transmembrane helix</keyword>